<protein>
    <recommendedName>
        <fullName evidence="2">Acyltransferase 3 domain-containing protein</fullName>
    </recommendedName>
</protein>
<feature type="domain" description="Acyltransferase 3" evidence="2">
    <location>
        <begin position="40"/>
        <end position="383"/>
    </location>
</feature>
<evidence type="ECO:0000256" key="1">
    <source>
        <dbReference type="SAM" id="Phobius"/>
    </source>
</evidence>
<keyword evidence="1" id="KW-1133">Transmembrane helix</keyword>
<reference evidence="3 4" key="1">
    <citation type="journal article" date="2022" name="Allergy">
        <title>Genome assembly and annotation of Periplaneta americana reveal a comprehensive cockroach allergen profile.</title>
        <authorList>
            <person name="Wang L."/>
            <person name="Xiong Q."/>
            <person name="Saelim N."/>
            <person name="Wang L."/>
            <person name="Nong W."/>
            <person name="Wan A.T."/>
            <person name="Shi M."/>
            <person name="Liu X."/>
            <person name="Cao Q."/>
            <person name="Hui J.H.L."/>
            <person name="Sookrung N."/>
            <person name="Leung T.F."/>
            <person name="Tungtrongchitr A."/>
            <person name="Tsui S.K.W."/>
        </authorList>
    </citation>
    <scope>NUCLEOTIDE SEQUENCE [LARGE SCALE GENOMIC DNA]</scope>
    <source>
        <strain evidence="3">PWHHKU_190912</strain>
    </source>
</reference>
<feature type="transmembrane region" description="Helical" evidence="1">
    <location>
        <begin position="337"/>
        <end position="355"/>
    </location>
</feature>
<feature type="transmembrane region" description="Helical" evidence="1">
    <location>
        <begin position="266"/>
        <end position="283"/>
    </location>
</feature>
<keyword evidence="1" id="KW-0472">Membrane</keyword>
<evidence type="ECO:0000259" key="2">
    <source>
        <dbReference type="Pfam" id="PF01757"/>
    </source>
</evidence>
<feature type="transmembrane region" description="Helical" evidence="1">
    <location>
        <begin position="41"/>
        <end position="62"/>
    </location>
</feature>
<dbReference type="PANTHER" id="PTHR11161">
    <property type="entry name" value="O-ACYLTRANSFERASE"/>
    <property type="match status" value="1"/>
</dbReference>
<comment type="caution">
    <text evidence="3">The sequence shown here is derived from an EMBL/GenBank/DDBJ whole genome shotgun (WGS) entry which is preliminary data.</text>
</comment>
<dbReference type="InterPro" id="IPR052728">
    <property type="entry name" value="O2_lipid_transport_reg"/>
</dbReference>
<evidence type="ECO:0000313" key="3">
    <source>
        <dbReference type="EMBL" id="KAJ4436504.1"/>
    </source>
</evidence>
<feature type="non-terminal residue" evidence="3">
    <location>
        <position position="1"/>
    </location>
</feature>
<gene>
    <name evidence="3" type="ORF">ANN_16535</name>
</gene>
<keyword evidence="1" id="KW-0812">Transmembrane</keyword>
<sequence length="412" mass="46957">AKKPSKVTTLLMCFSARRNLKKLMIVSSTQPSIDASHGPRVIFMLLIIMGHRMTTFAGHPIFNAGAEERMFRKVPDIVLANGPLIVDGFFAMSGILLSYPLLVLLGKTGHMNLVVPIIVRFIRLTPSYMMLVFFHATLLPHMGSGPFWDSLVGLEQRRCADNWWLNLLYINNYVNVGDMCMFQSWYVAADFHLYIISLLVVYAVWRWPRLGYTVLGLLTTLSVIVPFALIYQTKADPLLYPYPDNVADVRASWFFQSIYVATHNRAAPYFIGVSVGILLYKLRNNTYRLARFPSNIAFILTVWVFGLVVMVSAYVFFIPDRPYNALEVALYGSLHRVGFGLAVSFFFIIITFGQIDGYQRFFSSKTFVVLSRLTYGAYLAHTMGQLYDQGSLRMPRYLSPYTAVRSVIRYYS</sequence>
<accession>A0ABQ8SRS3</accession>
<feature type="transmembrane region" description="Helical" evidence="1">
    <location>
        <begin position="185"/>
        <end position="205"/>
    </location>
</feature>
<feature type="transmembrane region" description="Helical" evidence="1">
    <location>
        <begin position="295"/>
        <end position="317"/>
    </location>
</feature>
<keyword evidence="4" id="KW-1185">Reference proteome</keyword>
<evidence type="ECO:0000313" key="4">
    <source>
        <dbReference type="Proteomes" id="UP001148838"/>
    </source>
</evidence>
<dbReference type="Proteomes" id="UP001148838">
    <property type="component" value="Unassembled WGS sequence"/>
</dbReference>
<organism evidence="3 4">
    <name type="scientific">Periplaneta americana</name>
    <name type="common">American cockroach</name>
    <name type="synonym">Blatta americana</name>
    <dbReference type="NCBI Taxonomy" id="6978"/>
    <lineage>
        <taxon>Eukaryota</taxon>
        <taxon>Metazoa</taxon>
        <taxon>Ecdysozoa</taxon>
        <taxon>Arthropoda</taxon>
        <taxon>Hexapoda</taxon>
        <taxon>Insecta</taxon>
        <taxon>Pterygota</taxon>
        <taxon>Neoptera</taxon>
        <taxon>Polyneoptera</taxon>
        <taxon>Dictyoptera</taxon>
        <taxon>Blattodea</taxon>
        <taxon>Blattoidea</taxon>
        <taxon>Blattidae</taxon>
        <taxon>Blattinae</taxon>
        <taxon>Periplaneta</taxon>
    </lineage>
</organism>
<dbReference type="EMBL" id="JAJSOF020000021">
    <property type="protein sequence ID" value="KAJ4436504.1"/>
    <property type="molecule type" value="Genomic_DNA"/>
</dbReference>
<dbReference type="Pfam" id="PF01757">
    <property type="entry name" value="Acyl_transf_3"/>
    <property type="match status" value="1"/>
</dbReference>
<name>A0ABQ8SRS3_PERAM</name>
<proteinExistence type="predicted"/>
<dbReference type="InterPro" id="IPR002656">
    <property type="entry name" value="Acyl_transf_3_dom"/>
</dbReference>
<dbReference type="PANTHER" id="PTHR11161:SF71">
    <property type="entry name" value="NOSE RESISTANT-TO-FLUOXETINE PROTEIN N-TERMINAL DOMAIN-CONTAINING PROTEIN"/>
    <property type="match status" value="1"/>
</dbReference>
<feature type="transmembrane region" description="Helical" evidence="1">
    <location>
        <begin position="82"/>
        <end position="105"/>
    </location>
</feature>
<feature type="transmembrane region" description="Helical" evidence="1">
    <location>
        <begin position="117"/>
        <end position="138"/>
    </location>
</feature>
<feature type="transmembrane region" description="Helical" evidence="1">
    <location>
        <begin position="212"/>
        <end position="231"/>
    </location>
</feature>